<dbReference type="AlphaFoldDB" id="H1Y165"/>
<dbReference type="OrthoDB" id="1493360at2"/>
<organism evidence="2 3">
    <name type="scientific">Mucilaginibacter paludis DSM 18603</name>
    <dbReference type="NCBI Taxonomy" id="714943"/>
    <lineage>
        <taxon>Bacteria</taxon>
        <taxon>Pseudomonadati</taxon>
        <taxon>Bacteroidota</taxon>
        <taxon>Sphingobacteriia</taxon>
        <taxon>Sphingobacteriales</taxon>
        <taxon>Sphingobacteriaceae</taxon>
        <taxon>Mucilaginibacter</taxon>
    </lineage>
</organism>
<dbReference type="eggNOG" id="ENOG503368X">
    <property type="taxonomic scope" value="Bacteria"/>
</dbReference>
<accession>H1Y165</accession>
<feature type="transmembrane region" description="Helical" evidence="1">
    <location>
        <begin position="164"/>
        <end position="183"/>
    </location>
</feature>
<protein>
    <submittedName>
        <fullName evidence="2">Uncharacterized protein</fullName>
    </submittedName>
</protein>
<sequence length="315" mass="36510">MEENDFIISTKPFIFRILRSEFYFWVVLGLLVSISPIMDIFQFGTREGISRIISINRYYILGSCIIILGAYMYKQIFEYYPLRSIRYGLIKRREYKRELHLINHSVPFTTENVKEIPVQTTPSETATEGLKTLVVAKTAESEDLRLKNIGESARIAEKLFSRSGIYLMIGCIIAFSGVFIFYNSGLAASDNTKTAPANIGQELLGLLPRFGSLFFIEFIAIFFLKQYRIVLEEYRYYELAKRRRQEDYDTFALIEKHQNNASLLEILKAKYSNSEQPNILKTGETTQIIEVQKLANQETEVFTKLIDLVKMVKEK</sequence>
<dbReference type="STRING" id="714943.Mucpa_5631"/>
<keyword evidence="3" id="KW-1185">Reference proteome</keyword>
<keyword evidence="1" id="KW-0472">Membrane</keyword>
<evidence type="ECO:0000313" key="2">
    <source>
        <dbReference type="EMBL" id="EHQ29700.1"/>
    </source>
</evidence>
<keyword evidence="1" id="KW-0812">Transmembrane</keyword>
<reference evidence="2" key="1">
    <citation type="submission" date="2011-09" db="EMBL/GenBank/DDBJ databases">
        <title>The permanent draft genome of Mucilaginibacter paludis DSM 18603.</title>
        <authorList>
            <consortium name="US DOE Joint Genome Institute (JGI-PGF)"/>
            <person name="Lucas S."/>
            <person name="Han J."/>
            <person name="Lapidus A."/>
            <person name="Bruce D."/>
            <person name="Goodwin L."/>
            <person name="Pitluck S."/>
            <person name="Peters L."/>
            <person name="Kyrpides N."/>
            <person name="Mavromatis K."/>
            <person name="Ivanova N."/>
            <person name="Mikhailova N."/>
            <person name="Held B."/>
            <person name="Detter J.C."/>
            <person name="Tapia R."/>
            <person name="Han C."/>
            <person name="Land M."/>
            <person name="Hauser L."/>
            <person name="Markowitz V."/>
            <person name="Cheng J.-F."/>
            <person name="Hugenholtz P."/>
            <person name="Woyke T."/>
            <person name="Wu D."/>
            <person name="Tindall B."/>
            <person name="Brambilla E."/>
            <person name="Klenk H.-P."/>
            <person name="Eisen J.A."/>
        </authorList>
    </citation>
    <scope>NUCLEOTIDE SEQUENCE [LARGE SCALE GENOMIC DNA]</scope>
    <source>
        <strain evidence="2">DSM 18603</strain>
    </source>
</reference>
<evidence type="ECO:0000313" key="3">
    <source>
        <dbReference type="Proteomes" id="UP000002774"/>
    </source>
</evidence>
<gene>
    <name evidence="2" type="ORF">Mucpa_5631</name>
</gene>
<name>H1Y165_9SPHI</name>
<keyword evidence="1" id="KW-1133">Transmembrane helix</keyword>
<feature type="transmembrane region" description="Helical" evidence="1">
    <location>
        <begin position="203"/>
        <end position="224"/>
    </location>
</feature>
<dbReference type="RefSeq" id="WP_008511028.1">
    <property type="nucleotide sequence ID" value="NZ_CM001403.1"/>
</dbReference>
<feature type="transmembrane region" description="Helical" evidence="1">
    <location>
        <begin position="55"/>
        <end position="73"/>
    </location>
</feature>
<dbReference type="EMBL" id="CM001403">
    <property type="protein sequence ID" value="EHQ29700.1"/>
    <property type="molecule type" value="Genomic_DNA"/>
</dbReference>
<evidence type="ECO:0000256" key="1">
    <source>
        <dbReference type="SAM" id="Phobius"/>
    </source>
</evidence>
<dbReference type="Proteomes" id="UP000002774">
    <property type="component" value="Chromosome"/>
</dbReference>
<dbReference type="HOGENOM" id="CLU_882282_0_0_10"/>
<feature type="transmembrane region" description="Helical" evidence="1">
    <location>
        <begin position="22"/>
        <end position="43"/>
    </location>
</feature>
<proteinExistence type="predicted"/>